<feature type="transmembrane region" description="Helical" evidence="1">
    <location>
        <begin position="6"/>
        <end position="24"/>
    </location>
</feature>
<evidence type="ECO:0008006" key="4">
    <source>
        <dbReference type="Google" id="ProtNLM"/>
    </source>
</evidence>
<organism evidence="2 3">
    <name type="scientific">Brooklawnia cerclae</name>
    <dbReference type="NCBI Taxonomy" id="349934"/>
    <lineage>
        <taxon>Bacteria</taxon>
        <taxon>Bacillati</taxon>
        <taxon>Actinomycetota</taxon>
        <taxon>Actinomycetes</taxon>
        <taxon>Propionibacteriales</taxon>
        <taxon>Propionibacteriaceae</taxon>
        <taxon>Brooklawnia</taxon>
    </lineage>
</organism>
<dbReference type="Pfam" id="PF16316">
    <property type="entry name" value="DUF4956"/>
    <property type="match status" value="1"/>
</dbReference>
<accession>A0ABX0SDD4</accession>
<keyword evidence="3" id="KW-1185">Reference proteome</keyword>
<evidence type="ECO:0000313" key="3">
    <source>
        <dbReference type="Proteomes" id="UP000749311"/>
    </source>
</evidence>
<dbReference type="Proteomes" id="UP000749311">
    <property type="component" value="Unassembled WGS sequence"/>
</dbReference>
<feature type="transmembrane region" description="Helical" evidence="1">
    <location>
        <begin position="54"/>
        <end position="71"/>
    </location>
</feature>
<feature type="transmembrane region" description="Helical" evidence="1">
    <location>
        <begin position="83"/>
        <end position="116"/>
    </location>
</feature>
<name>A0ABX0SDD4_9ACTN</name>
<sequence length="213" mass="22979">MDSLIMIVIDEVAITILALGIYFTRHRRRDLVVAFLGVNTGVLAVASVLGSVDVGIGLGMGLFGVLSIIRLRSSEIEQHEVAYYFSALSIGLIAGLGTGWVAIALIGLVLVVMFIGDHPSLLSRYREHVVNVDEAITDEQELRERVEQIVGGRVRSMTVQRLDLVNDTTLVRVCYQTGTGKSRSPQAVHTDSAGIHALTGAARDGAVRVEVRS</sequence>
<dbReference type="RefSeq" id="WP_167164752.1">
    <property type="nucleotide sequence ID" value="NZ_BAAAOO010000002.1"/>
</dbReference>
<gene>
    <name evidence="2" type="ORF">FB473_000626</name>
</gene>
<dbReference type="InterPro" id="IPR032531">
    <property type="entry name" value="DUF4956"/>
</dbReference>
<proteinExistence type="predicted"/>
<dbReference type="EMBL" id="JAAMOZ010000001">
    <property type="protein sequence ID" value="NIH55981.1"/>
    <property type="molecule type" value="Genomic_DNA"/>
</dbReference>
<comment type="caution">
    <text evidence="2">The sequence shown here is derived from an EMBL/GenBank/DDBJ whole genome shotgun (WGS) entry which is preliminary data.</text>
</comment>
<feature type="transmembrane region" description="Helical" evidence="1">
    <location>
        <begin position="31"/>
        <end position="48"/>
    </location>
</feature>
<reference evidence="2 3" key="1">
    <citation type="submission" date="2020-02" db="EMBL/GenBank/DDBJ databases">
        <title>Sequencing the genomes of 1000 actinobacteria strains.</title>
        <authorList>
            <person name="Klenk H.-P."/>
        </authorList>
    </citation>
    <scope>NUCLEOTIDE SEQUENCE [LARGE SCALE GENOMIC DNA]</scope>
    <source>
        <strain evidence="2 3">DSM 19609</strain>
    </source>
</reference>
<evidence type="ECO:0000256" key="1">
    <source>
        <dbReference type="SAM" id="Phobius"/>
    </source>
</evidence>
<keyword evidence="1" id="KW-1133">Transmembrane helix</keyword>
<keyword evidence="1" id="KW-0812">Transmembrane</keyword>
<keyword evidence="1" id="KW-0472">Membrane</keyword>
<evidence type="ECO:0000313" key="2">
    <source>
        <dbReference type="EMBL" id="NIH55981.1"/>
    </source>
</evidence>
<protein>
    <recommendedName>
        <fullName evidence="4">DUF4956 domain-containing protein</fullName>
    </recommendedName>
</protein>